<dbReference type="AlphaFoldDB" id="A0A8H7NZG3"/>
<evidence type="ECO:0000313" key="1">
    <source>
        <dbReference type="EMBL" id="KAF9811036.1"/>
    </source>
</evidence>
<dbReference type="Proteomes" id="UP000639403">
    <property type="component" value="Unassembled WGS sequence"/>
</dbReference>
<reference evidence="1" key="1">
    <citation type="submission" date="2020-11" db="EMBL/GenBank/DDBJ databases">
        <authorList>
            <person name="Koelle M."/>
            <person name="Horta M.A.C."/>
            <person name="Nowrousian M."/>
            <person name="Ohm R.A."/>
            <person name="Benz P."/>
            <person name="Pilgard A."/>
        </authorList>
    </citation>
    <scope>NUCLEOTIDE SEQUENCE</scope>
    <source>
        <strain evidence="1">FPRL280</strain>
    </source>
</reference>
<accession>A0A8H7NZG3</accession>
<name>A0A8H7NZG3_9APHY</name>
<gene>
    <name evidence="1" type="ORF">IEO21_06702</name>
</gene>
<comment type="caution">
    <text evidence="1">The sequence shown here is derived from an EMBL/GenBank/DDBJ whole genome shotgun (WGS) entry which is preliminary data.</text>
</comment>
<sequence>MSSVVSEELCNILDAAADTATILTASKPAARLFLNMLPSAKLKRGDAYQESTLQLLEASRTIMSPAVFQDHFQTFENICDTREGLVVDGILQSIKAGGAVRKYKRRAKTLHKNMRISSQQARRAALRILPGATSPTSSAVSNTGALKLQEANDCGADSHDQDAQSVDITEELNTYCPSTSTLTLNNPFRETASVVVQDPDDISIFRFNVWEDDDDAQTSGCTTPTL</sequence>
<evidence type="ECO:0000313" key="2">
    <source>
        <dbReference type="Proteomes" id="UP000639403"/>
    </source>
</evidence>
<reference evidence="1" key="2">
    <citation type="journal article" name="Front. Microbiol.">
        <title>Degradative Capacity of Two Strains of Rhodonia placenta: From Phenotype to Genotype.</title>
        <authorList>
            <person name="Kolle M."/>
            <person name="Horta M.A.C."/>
            <person name="Nowrousian M."/>
            <person name="Ohm R.A."/>
            <person name="Benz J.P."/>
            <person name="Pilgard A."/>
        </authorList>
    </citation>
    <scope>NUCLEOTIDE SEQUENCE</scope>
    <source>
        <strain evidence="1">FPRL280</strain>
    </source>
</reference>
<protein>
    <submittedName>
        <fullName evidence="1">Uncharacterized protein</fullName>
    </submittedName>
</protein>
<organism evidence="1 2">
    <name type="scientific">Rhodonia placenta</name>
    <dbReference type="NCBI Taxonomy" id="104341"/>
    <lineage>
        <taxon>Eukaryota</taxon>
        <taxon>Fungi</taxon>
        <taxon>Dikarya</taxon>
        <taxon>Basidiomycota</taxon>
        <taxon>Agaricomycotina</taxon>
        <taxon>Agaricomycetes</taxon>
        <taxon>Polyporales</taxon>
        <taxon>Adustoporiaceae</taxon>
        <taxon>Rhodonia</taxon>
    </lineage>
</organism>
<dbReference type="EMBL" id="JADOXO010000160">
    <property type="protein sequence ID" value="KAF9811036.1"/>
    <property type="molecule type" value="Genomic_DNA"/>
</dbReference>
<proteinExistence type="predicted"/>